<evidence type="ECO:0000256" key="1">
    <source>
        <dbReference type="SAM" id="MobiDB-lite"/>
    </source>
</evidence>
<proteinExistence type="predicted"/>
<reference evidence="2" key="1">
    <citation type="submission" date="2021-12" db="EMBL/GenBank/DDBJ databases">
        <authorList>
            <person name="Martin H S."/>
        </authorList>
    </citation>
    <scope>NUCLEOTIDE SEQUENCE</scope>
</reference>
<evidence type="ECO:0000313" key="3">
    <source>
        <dbReference type="Proteomes" id="UP000838878"/>
    </source>
</evidence>
<dbReference type="EMBL" id="OV170229">
    <property type="protein sequence ID" value="CAH0730873.1"/>
    <property type="molecule type" value="Genomic_DNA"/>
</dbReference>
<name>A0A8J9VUI9_9NEOP</name>
<evidence type="ECO:0000313" key="2">
    <source>
        <dbReference type="EMBL" id="CAH0730873.1"/>
    </source>
</evidence>
<feature type="region of interest" description="Disordered" evidence="1">
    <location>
        <begin position="35"/>
        <end position="55"/>
    </location>
</feature>
<dbReference type="Proteomes" id="UP000838878">
    <property type="component" value="Chromosome 9"/>
</dbReference>
<feature type="compositionally biased region" description="Low complexity" evidence="1">
    <location>
        <begin position="2158"/>
        <end position="2187"/>
    </location>
</feature>
<feature type="region of interest" description="Disordered" evidence="1">
    <location>
        <begin position="539"/>
        <end position="564"/>
    </location>
</feature>
<feature type="region of interest" description="Disordered" evidence="1">
    <location>
        <begin position="440"/>
        <end position="469"/>
    </location>
</feature>
<feature type="region of interest" description="Disordered" evidence="1">
    <location>
        <begin position="2141"/>
        <end position="2187"/>
    </location>
</feature>
<keyword evidence="3" id="KW-1185">Reference proteome</keyword>
<sequence length="2335" mass="261938">MRFYLLYKNHGLYDPVLDDTEYIYVPIDPYYLETNKGDNGTTQNAETKTSESTVKNGTSPLYIPENEKTKFKANFHEALLKLSAGDLPETARFKLPISEEYDPDGKKITKLQKLYTNKMMAVDLKTIMDKITEEECKTVEGLEKTYKDILETELKSQQQDELTKKELKYSHEIKDLNLESLKNTASRIVNDSIDKAVSVATQMTHKVDLETLQQIKGCNHKLDIHNEYLDVKSSKQSKAEKSKADLKLIKDNCGKDELTTEEQKERPNVAEEVKKFESFETSMDSKVNLEERKLWTKQDIEETIEEGTVRRRSEMFAKEMKSSEKMTKKSDVLYENFYNTDSHHERKQSLSNFETTKVHKTVRDLSSDIKKAKEKAFLLGLQTVPRLQALCSSSKSNLLMRIFFLQLTKIMVALSKYLMLEQTIATIPLERTITIQQKVDDEQQKNEHSKNKDETENKLQEDTMNKGEEIPENSSYEYTKDYYSSNSKKMNFEGEIIKKEKLSGAKIAQIEGNKPAELTDKMNVVISELQRKSVIEEQSDNEEFFRKSSQSSNKRTLDEDVKKSSVTNDTEDHFFDQHSKHFDRRKLFETIEEKTTLMDIKEMISKKHTTEYKSTKTSKQNGNIVYVAFVEAKHFPKMVTEITSTKNLFEHDVKTDMKNNENIIYVAVVEAHVYTNKDAIFEEQMISESKTLVEDSRKKSVDLESTKEVKIIESDSKKISLADTSIIEPVTVSLMVQPLPNKLVKYARSATDIEQISKKIAVQNIVDAIEPLLRLETCKFSDKQAQAVIETPMKAIAETTDVSTEEQQIFFNAEVSLTQKSFVSIEKPEPVVEITEITTEESENVPVESLKPIIAEPESIIEIAGKIVAEISEVKTDEAKIELFQVPEIINKKPSIVLEKPILSVAETIMATAEYSCEEIIVPKIVTDQAKINIGTKFAAEISEVSVIEKEHDTLNAQKVTQKQNETLHESSALMVAETTATFAAEPKDEALEITKAVACQANIDIRELKATETTLVFTEEPHHKNIEVLKINQKFTQATLENTAFPVAEALTISSEEPNSENLIIPQAITTTSEPLIEIPIFMVPESITIMPEGPKEENFRVLEPEIKIPNINIRELNPVVSNVVFPEEPKEESLNLPYASEKLPQISMQNCPLTVALSLAILLAGPKDSSLNIQSIITSQAKSFIETPNLTVAEVLTQFVNGPKDGDLQFSEIKKEQSRITIEEFISLIQTVVVPLDQYTSLELSKVGHESPKISIENNFLTVATALAILLTGPKDGNFDIAQFNTSEAEAVMEMPKYTLPECLVQLPYGPKDDSFEIPEIIKGQNNITIQEFISLVRSIVIPLDQYTDLELLKTDTKLPLISLESIFLSAAATTAVFLLGPDIDNFEIAKLTLEKANINFEQLRAHITNCVHFCEPKAENLEIPPVIGKLPHTTIENCLFVPESLVVKTEDPKEGSIEISEIKKEKADTILNKFKAIQVVIVLLAEYLNENLKLPQIIKRQPQVSIQETILHIANVLAVYTEEPIDEHFEVTKTTKQEARVKIEEMKAAEVKFMPLEEPEPEELVISKINKKQPQTSIESSLLTVAQKLAISSVESVEQSVDIRKAISQKASSNIETLKAAETSIIISEEPKQEIFNVSQIVDKKVKHSLVDTNLVTAESLIVQAEESTRTDLDVKMQKNQQAKIQIEELKALETTIINDEESKNEDFRIPAIELQQTEGIIEKSLKSVAQASMITTNEVGTEISVAEKVNEKHVSVSYESMIPVAQTIVTAIEEAHDVSQTFKSISNSAKSTLVESSVTAKAEVLEKDVNVLLEKPHIKKPKIEEIEIEANLKIPVIPDDSVSEVSAEYSVEFPKEENVYAEFEFGENKMDVVSEIYESIRLMKKQAFQRQSMEASLSLARELQTKIEMVEIEALEEEFIRSGSISSSSSMASSPLTPILEEYFFNIKGPYLRSQYRNIKDVFEEASLKLKSKIQKSTIQSFDASLTLILQDLAMAQLESEMNDIEVIEIEDYEDVRNLHFSTALLARSQKQSVVSFMSSEAKSFEAMQSSSLSESAYGYSMSVMDAALEQSIEASLGGTRHVSLESTLAGEQTSAQTAIMNASRSMLSSDSSEYASIQSASTKVKSSNISEIDLESEIDASMQSNAKVKTSGKMTSQASTSKSKSKAMNSMQSSVSGSEIMETSMEMEGSTESSLMQSKAMGVTAIEAGTMETSMSIYSKEKKSGKGLRKADLKLIQSVESNISDLSMESDKKLLIKTDVVGTEVNGNGKTPSPPILPPTPLTDEYIFRLQTEMPGPSEFIPRDCSISPERLEEDIILKCGLIPHIKTKI</sequence>
<organism evidence="2 3">
    <name type="scientific">Brenthis ino</name>
    <name type="common">lesser marbled fritillary</name>
    <dbReference type="NCBI Taxonomy" id="405034"/>
    <lineage>
        <taxon>Eukaryota</taxon>
        <taxon>Metazoa</taxon>
        <taxon>Ecdysozoa</taxon>
        <taxon>Arthropoda</taxon>
        <taxon>Hexapoda</taxon>
        <taxon>Insecta</taxon>
        <taxon>Pterygota</taxon>
        <taxon>Neoptera</taxon>
        <taxon>Endopterygota</taxon>
        <taxon>Lepidoptera</taxon>
        <taxon>Glossata</taxon>
        <taxon>Ditrysia</taxon>
        <taxon>Papilionoidea</taxon>
        <taxon>Nymphalidae</taxon>
        <taxon>Heliconiinae</taxon>
        <taxon>Argynnini</taxon>
        <taxon>Brenthis</taxon>
    </lineage>
</organism>
<feature type="non-terminal residue" evidence="2">
    <location>
        <position position="2335"/>
    </location>
</feature>
<dbReference type="OrthoDB" id="666972at2759"/>
<protein>
    <submittedName>
        <fullName evidence="2">Uncharacterized protein</fullName>
    </submittedName>
</protein>
<accession>A0A8J9VUI9</accession>
<gene>
    <name evidence="2" type="ORF">BINO364_LOCUS15802</name>
</gene>
<feature type="compositionally biased region" description="Polar residues" evidence="1">
    <location>
        <begin position="37"/>
        <end position="55"/>
    </location>
</feature>